<evidence type="ECO:0000313" key="2">
    <source>
        <dbReference type="EMBL" id="SQA77018.1"/>
    </source>
</evidence>
<name>A0A2X2R7F7_CAPOC</name>
<proteinExistence type="predicted"/>
<dbReference type="EMBL" id="UARG01000017">
    <property type="protein sequence ID" value="SQA77018.1"/>
    <property type="molecule type" value="Genomic_DNA"/>
</dbReference>
<protein>
    <submittedName>
        <fullName evidence="2">Uncharacterized protein</fullName>
    </submittedName>
</protein>
<evidence type="ECO:0000256" key="1">
    <source>
        <dbReference type="SAM" id="Coils"/>
    </source>
</evidence>
<dbReference type="RefSeq" id="WP_128090650.1">
    <property type="nucleotide sequence ID" value="NZ_UARG01000017.1"/>
</dbReference>
<dbReference type="AlphaFoldDB" id="A0A2X2R7F7"/>
<accession>A0A2X2R7F7</accession>
<evidence type="ECO:0000313" key="3">
    <source>
        <dbReference type="Proteomes" id="UP000249891"/>
    </source>
</evidence>
<keyword evidence="1" id="KW-0175">Coiled coil</keyword>
<reference evidence="2 3" key="1">
    <citation type="submission" date="2018-06" db="EMBL/GenBank/DDBJ databases">
        <authorList>
            <consortium name="Pathogen Informatics"/>
            <person name="Doyle S."/>
        </authorList>
    </citation>
    <scope>NUCLEOTIDE SEQUENCE [LARGE SCALE GENOMIC DNA]</scope>
    <source>
        <strain evidence="2 3">NCTC11546</strain>
    </source>
</reference>
<dbReference type="Proteomes" id="UP000249891">
    <property type="component" value="Unassembled WGS sequence"/>
</dbReference>
<feature type="coiled-coil region" evidence="1">
    <location>
        <begin position="191"/>
        <end position="247"/>
    </location>
</feature>
<gene>
    <name evidence="2" type="ORF">NCTC11546_00220</name>
</gene>
<organism evidence="2 3">
    <name type="scientific">Capnocytophaga ochracea</name>
    <dbReference type="NCBI Taxonomy" id="1018"/>
    <lineage>
        <taxon>Bacteria</taxon>
        <taxon>Pseudomonadati</taxon>
        <taxon>Bacteroidota</taxon>
        <taxon>Flavobacteriia</taxon>
        <taxon>Flavobacteriales</taxon>
        <taxon>Flavobacteriaceae</taxon>
        <taxon>Capnocytophaga</taxon>
    </lineage>
</organism>
<sequence>MIDYLQTKNPYFNTSGLTSSEANYVCERIKERLKPIQDLVNTIETHTSSIDGEPLDNFEKVEDIGGKLTEIGSLYAISAYLRTAIKEKEARLDVLAKKLTNIQLEAEAEVKPIDYEHLNRLREVTIEDYLKTLSLEEVVRYKEAEAKAAHIGKYIHNFDEVRANLTKKELITLKQVGEQVFKVKNVPLYDLAELQELQEQLLAQHREVESEVNFYKTQFRTFQNNAQLQYEQELQRLQQERQEKVTALVVEKTSELMKIKETVAGFRIVVPNSYKSTIEHLLKK</sequence>